<dbReference type="GO" id="GO:0003677">
    <property type="term" value="F:DNA binding"/>
    <property type="evidence" value="ECO:0007669"/>
    <property type="project" value="UniProtKB-KW"/>
</dbReference>
<dbReference type="EMBL" id="BMJD01000019">
    <property type="protein sequence ID" value="GGB46272.1"/>
    <property type="molecule type" value="Genomic_DNA"/>
</dbReference>
<accession>A0A9W5TY92</accession>
<dbReference type="Gene3D" id="3.90.220.20">
    <property type="entry name" value="DNA methylase specificity domains"/>
    <property type="match status" value="2"/>
</dbReference>
<evidence type="ECO:0000256" key="3">
    <source>
        <dbReference type="ARBA" id="ARBA00023125"/>
    </source>
</evidence>
<evidence type="ECO:0000256" key="2">
    <source>
        <dbReference type="ARBA" id="ARBA00022747"/>
    </source>
</evidence>
<dbReference type="SUPFAM" id="SSF116734">
    <property type="entry name" value="DNA methylase specificity domain"/>
    <property type="match status" value="2"/>
</dbReference>
<evidence type="ECO:0000259" key="4">
    <source>
        <dbReference type="Pfam" id="PF01420"/>
    </source>
</evidence>
<sequence>MIKKTKLVPLSEIFHFPAIRGVTQEFIRNHEGNIPVYGGRKTETPIGFIGDDIPEVTYFNNCLGWNREGSVGYVFWHKHKFTTNDHHRPMVLKEGYQNSIHLGYMQIIVQKKLLSLGFEWSKTASKEKVKEIEVEIPINDKDNFDFEVQNDIFLKYRKIHGIQNQLSQYYETLKDAYIIINDESPKASVALSDEKLFSLAIGKRVLKREIIDEGVPVYSANVFEPFGFVKKSSNVDFSTPSLIWGIDGIFDWNYLPQDYPFYPTDHCGVLKILEPTILPEYLLYALRATKEIYGFDRTYRASLKNIKENVTVDIPITSNGEFDTVKQQEVIQKYKKNEMIRTTLCSQLEKMSSVTVEFEN</sequence>
<dbReference type="GO" id="GO:0009307">
    <property type="term" value="P:DNA restriction-modification system"/>
    <property type="evidence" value="ECO:0007669"/>
    <property type="project" value="UniProtKB-KW"/>
</dbReference>
<dbReference type="RefSeq" id="WP_188725267.1">
    <property type="nucleotide sequence ID" value="NZ_BMJD01000019.1"/>
</dbReference>
<reference evidence="5" key="1">
    <citation type="journal article" date="2014" name="Int. J. Syst. Evol. Microbiol.">
        <title>Complete genome sequence of Corynebacterium casei LMG S-19264T (=DSM 44701T), isolated from a smear-ripened cheese.</title>
        <authorList>
            <consortium name="US DOE Joint Genome Institute (JGI-PGF)"/>
            <person name="Walter F."/>
            <person name="Albersmeier A."/>
            <person name="Kalinowski J."/>
            <person name="Ruckert C."/>
        </authorList>
    </citation>
    <scope>NUCLEOTIDE SEQUENCE</scope>
    <source>
        <strain evidence="5">CGMCC 1.15454</strain>
    </source>
</reference>
<keyword evidence="3" id="KW-0238">DNA-binding</keyword>
<feature type="domain" description="Type I restriction modification DNA specificity" evidence="4">
    <location>
        <begin position="6"/>
        <end position="166"/>
    </location>
</feature>
<dbReference type="AlphaFoldDB" id="A0A9W5TY92"/>
<gene>
    <name evidence="5" type="ORF">GCM10011409_24790</name>
</gene>
<dbReference type="Proteomes" id="UP000621492">
    <property type="component" value="Unassembled WGS sequence"/>
</dbReference>
<evidence type="ECO:0000313" key="6">
    <source>
        <dbReference type="Proteomes" id="UP000621492"/>
    </source>
</evidence>
<keyword evidence="6" id="KW-1185">Reference proteome</keyword>
<dbReference type="InterPro" id="IPR044946">
    <property type="entry name" value="Restrct_endonuc_typeI_TRD_sf"/>
</dbReference>
<comment type="similarity">
    <text evidence="1">Belongs to the type-I restriction system S methylase family.</text>
</comment>
<protein>
    <recommendedName>
        <fullName evidence="4">Type I restriction modification DNA specificity domain-containing protein</fullName>
    </recommendedName>
</protein>
<keyword evidence="2" id="KW-0680">Restriction system</keyword>
<comment type="caution">
    <text evidence="5">The sequence shown here is derived from an EMBL/GenBank/DDBJ whole genome shotgun (WGS) entry which is preliminary data.</text>
</comment>
<reference evidence="5" key="2">
    <citation type="submission" date="2020-09" db="EMBL/GenBank/DDBJ databases">
        <authorList>
            <person name="Sun Q."/>
            <person name="Zhou Y."/>
        </authorList>
    </citation>
    <scope>NUCLEOTIDE SEQUENCE</scope>
    <source>
        <strain evidence="5">CGMCC 1.15454</strain>
    </source>
</reference>
<dbReference type="InterPro" id="IPR000055">
    <property type="entry name" value="Restrct_endonuc_typeI_TRD"/>
</dbReference>
<dbReference type="Pfam" id="PF01420">
    <property type="entry name" value="Methylase_S"/>
    <property type="match status" value="1"/>
</dbReference>
<organism evidence="5 6">
    <name type="scientific">Lentibacillus populi</name>
    <dbReference type="NCBI Taxonomy" id="1827502"/>
    <lineage>
        <taxon>Bacteria</taxon>
        <taxon>Bacillati</taxon>
        <taxon>Bacillota</taxon>
        <taxon>Bacilli</taxon>
        <taxon>Bacillales</taxon>
        <taxon>Bacillaceae</taxon>
        <taxon>Lentibacillus</taxon>
    </lineage>
</organism>
<proteinExistence type="inferred from homology"/>
<name>A0A9W5TY92_9BACI</name>
<evidence type="ECO:0000313" key="5">
    <source>
        <dbReference type="EMBL" id="GGB46272.1"/>
    </source>
</evidence>
<evidence type="ECO:0000256" key="1">
    <source>
        <dbReference type="ARBA" id="ARBA00010923"/>
    </source>
</evidence>